<proteinExistence type="predicted"/>
<dbReference type="Proteomes" id="UP000179001">
    <property type="component" value="Unassembled WGS sequence"/>
</dbReference>
<keyword evidence="1" id="KW-1133">Transmembrane helix</keyword>
<name>A0A1F5SZW2_9BACT</name>
<reference evidence="2 3" key="1">
    <citation type="journal article" date="2016" name="Nat. Commun.">
        <title>Thousands of microbial genomes shed light on interconnected biogeochemical processes in an aquifer system.</title>
        <authorList>
            <person name="Anantharaman K."/>
            <person name="Brown C.T."/>
            <person name="Hug L.A."/>
            <person name="Sharon I."/>
            <person name="Castelle C.J."/>
            <person name="Probst A.J."/>
            <person name="Thomas B.C."/>
            <person name="Singh A."/>
            <person name="Wilkins M.J."/>
            <person name="Karaoz U."/>
            <person name="Brodie E.L."/>
            <person name="Williams K.H."/>
            <person name="Hubbard S.S."/>
            <person name="Banfield J.F."/>
        </authorList>
    </citation>
    <scope>NUCLEOTIDE SEQUENCE [LARGE SCALE GENOMIC DNA]</scope>
</reference>
<comment type="caution">
    <text evidence="2">The sequence shown here is derived from an EMBL/GenBank/DDBJ whole genome shotgun (WGS) entry which is preliminary data.</text>
</comment>
<organism evidence="2 3">
    <name type="scientific">Candidatus Falkowbacteria bacterium RIFOXYC2_FULL_36_12</name>
    <dbReference type="NCBI Taxonomy" id="1798002"/>
    <lineage>
        <taxon>Bacteria</taxon>
        <taxon>Candidatus Falkowiibacteriota</taxon>
    </lineage>
</organism>
<dbReference type="STRING" id="1798002.A2478_02895"/>
<keyword evidence="1" id="KW-0472">Membrane</keyword>
<dbReference type="AlphaFoldDB" id="A0A1F5SZW2"/>
<gene>
    <name evidence="2" type="ORF">A2478_02895</name>
</gene>
<evidence type="ECO:0000313" key="2">
    <source>
        <dbReference type="EMBL" id="OGF32247.1"/>
    </source>
</evidence>
<feature type="transmembrane region" description="Helical" evidence="1">
    <location>
        <begin position="82"/>
        <end position="108"/>
    </location>
</feature>
<dbReference type="EMBL" id="MFGJ01000006">
    <property type="protein sequence ID" value="OGF32247.1"/>
    <property type="molecule type" value="Genomic_DNA"/>
</dbReference>
<evidence type="ECO:0000313" key="3">
    <source>
        <dbReference type="Proteomes" id="UP000179001"/>
    </source>
</evidence>
<evidence type="ECO:0000256" key="1">
    <source>
        <dbReference type="SAM" id="Phobius"/>
    </source>
</evidence>
<accession>A0A1F5SZW2</accession>
<protein>
    <submittedName>
        <fullName evidence="2">Uncharacterized protein</fullName>
    </submittedName>
</protein>
<sequence length="117" mass="13919">MKAVNFIVKDLLLDFLYWPIWWYTRGVVKAFNMMTDTIVQGNDELAIGIWMKNIFTPMFGDATWQGRLVSFFMRVVQIVGRIIAFLFWVLFAFIVFIVWFLIPIFVIYEFVFNLGLI</sequence>
<keyword evidence="1" id="KW-0812">Transmembrane</keyword>